<dbReference type="CDD" id="cd14014">
    <property type="entry name" value="STKc_PknB_like"/>
    <property type="match status" value="1"/>
</dbReference>
<reference evidence="11" key="1">
    <citation type="journal article" date="2019" name="Int. J. Syst. Evol. Microbiol.">
        <title>The Global Catalogue of Microorganisms (GCM) 10K type strain sequencing project: providing services to taxonomists for standard genome sequencing and annotation.</title>
        <authorList>
            <consortium name="The Broad Institute Genomics Platform"/>
            <consortium name="The Broad Institute Genome Sequencing Center for Infectious Disease"/>
            <person name="Wu L."/>
            <person name="Ma J."/>
        </authorList>
    </citation>
    <scope>NUCLEOTIDE SEQUENCE [LARGE SCALE GENOMIC DNA]</scope>
    <source>
        <strain evidence="11">JCM 5062</strain>
    </source>
</reference>
<evidence type="ECO:0000256" key="5">
    <source>
        <dbReference type="ARBA" id="ARBA00022777"/>
    </source>
</evidence>
<keyword evidence="4 7" id="KW-0547">Nucleotide-binding</keyword>
<dbReference type="PROSITE" id="PS50011">
    <property type="entry name" value="PROTEIN_KINASE_DOM"/>
    <property type="match status" value="1"/>
</dbReference>
<feature type="binding site" evidence="7">
    <location>
        <position position="39"/>
    </location>
    <ligand>
        <name>ATP</name>
        <dbReference type="ChEBI" id="CHEBI:30616"/>
    </ligand>
</feature>
<evidence type="ECO:0000256" key="7">
    <source>
        <dbReference type="PROSITE-ProRule" id="PRU10141"/>
    </source>
</evidence>
<evidence type="ECO:0000256" key="2">
    <source>
        <dbReference type="ARBA" id="ARBA00022527"/>
    </source>
</evidence>
<feature type="region of interest" description="Disordered" evidence="8">
    <location>
        <begin position="351"/>
        <end position="448"/>
    </location>
</feature>
<dbReference type="Pfam" id="PF00069">
    <property type="entry name" value="Pkinase"/>
    <property type="match status" value="1"/>
</dbReference>
<accession>A0ABP5ZNR2</accession>
<dbReference type="SUPFAM" id="SSF56112">
    <property type="entry name" value="Protein kinase-like (PK-like)"/>
    <property type="match status" value="1"/>
</dbReference>
<keyword evidence="5" id="KW-0418">Kinase</keyword>
<dbReference type="PANTHER" id="PTHR43289:SF6">
    <property type="entry name" value="SERINE_THREONINE-PROTEIN KINASE NEKL-3"/>
    <property type="match status" value="1"/>
</dbReference>
<dbReference type="PROSITE" id="PS00108">
    <property type="entry name" value="PROTEIN_KINASE_ST"/>
    <property type="match status" value="1"/>
</dbReference>
<dbReference type="InterPro" id="IPR011009">
    <property type="entry name" value="Kinase-like_dom_sf"/>
</dbReference>
<dbReference type="EMBL" id="BAAASR010000018">
    <property type="protein sequence ID" value="GAA2499540.1"/>
    <property type="molecule type" value="Genomic_DNA"/>
</dbReference>
<gene>
    <name evidence="10" type="ORF">GCM10010393_34840</name>
</gene>
<keyword evidence="11" id="KW-1185">Reference proteome</keyword>
<evidence type="ECO:0000313" key="10">
    <source>
        <dbReference type="EMBL" id="GAA2499540.1"/>
    </source>
</evidence>
<dbReference type="PANTHER" id="PTHR43289">
    <property type="entry name" value="MITOGEN-ACTIVATED PROTEIN KINASE KINASE KINASE 20-RELATED"/>
    <property type="match status" value="1"/>
</dbReference>
<name>A0ABP5ZNR2_9ACTN</name>
<keyword evidence="6 7" id="KW-0067">ATP-binding</keyword>
<dbReference type="InterPro" id="IPR008271">
    <property type="entry name" value="Ser/Thr_kinase_AS"/>
</dbReference>
<feature type="compositionally biased region" description="Pro residues" evidence="8">
    <location>
        <begin position="432"/>
        <end position="446"/>
    </location>
</feature>
<sequence length="547" mass="55451">MMNAWVVPGFTETRELGSGASGRVVLAVHDGTGTPVAVKYLSDRLRRDPAFVGQFRAEARLLGALHSPYVVQLYEYVEAPDGAAIVMELVDGIALRAVLGQSGPTGPEAALAVLKGSLLGLAAAHRAGVVHRDYKPENVLVAADGSSKLVDFGIAADHGTTPGVAGTPAYMAPEQWQGRPASPAADVYAATATFFECLTGRKPFTGQHLAELALQHIEAPVPEAEAPEPVRPLIRRGLAKRPEERPEDAEAFVAELEGVARAAYGPDWEEHGQRKLAALAALLPLLFPSAGGSSASTTAFATTSLWSPGRSGWLGAGAALAVGLLLVLTQAGATERAGGVAAANASATTSALPLAGGPVRPASSPPTRSPSPSDAPSPSSSSSPSWSPSEPGAPSSSASAGTSASPAPSSSAPPVPLPTGPTTTTPTDAGPTTPPSTTAPPSPPPASVKAVTVTSFRQTGPTAAQVTLSVDTSGPATVLLEWFSGDVQGTPGAPEGSMTFPSATATTIRTLTFSGQGCYWGVRATTTPAAGNGAATRQILVRRCEIR</sequence>
<dbReference type="Gene3D" id="1.10.510.10">
    <property type="entry name" value="Transferase(Phosphotransferase) domain 1"/>
    <property type="match status" value="1"/>
</dbReference>
<evidence type="ECO:0000259" key="9">
    <source>
        <dbReference type="PROSITE" id="PS50011"/>
    </source>
</evidence>
<keyword evidence="3" id="KW-0808">Transferase</keyword>
<keyword evidence="2" id="KW-0723">Serine/threonine-protein kinase</keyword>
<evidence type="ECO:0000256" key="6">
    <source>
        <dbReference type="ARBA" id="ARBA00022840"/>
    </source>
</evidence>
<dbReference type="PROSITE" id="PS00107">
    <property type="entry name" value="PROTEIN_KINASE_ATP"/>
    <property type="match status" value="1"/>
</dbReference>
<protein>
    <recommendedName>
        <fullName evidence="1">non-specific serine/threonine protein kinase</fullName>
        <ecNumber evidence="1">2.7.11.1</ecNumber>
    </recommendedName>
</protein>
<dbReference type="Proteomes" id="UP001499942">
    <property type="component" value="Unassembled WGS sequence"/>
</dbReference>
<feature type="domain" description="Protein kinase" evidence="9">
    <location>
        <begin position="10"/>
        <end position="259"/>
    </location>
</feature>
<feature type="compositionally biased region" description="Low complexity" evidence="8">
    <location>
        <begin position="376"/>
        <end position="410"/>
    </location>
</feature>
<dbReference type="InterPro" id="IPR017441">
    <property type="entry name" value="Protein_kinase_ATP_BS"/>
</dbReference>
<proteinExistence type="predicted"/>
<organism evidence="10 11">
    <name type="scientific">Streptomyces gobitricini</name>
    <dbReference type="NCBI Taxonomy" id="68211"/>
    <lineage>
        <taxon>Bacteria</taxon>
        <taxon>Bacillati</taxon>
        <taxon>Actinomycetota</taxon>
        <taxon>Actinomycetes</taxon>
        <taxon>Kitasatosporales</taxon>
        <taxon>Streptomycetaceae</taxon>
        <taxon>Streptomyces</taxon>
    </lineage>
</organism>
<evidence type="ECO:0000313" key="11">
    <source>
        <dbReference type="Proteomes" id="UP001499942"/>
    </source>
</evidence>
<feature type="compositionally biased region" description="Pro residues" evidence="8">
    <location>
        <begin position="363"/>
        <end position="375"/>
    </location>
</feature>
<evidence type="ECO:0000256" key="1">
    <source>
        <dbReference type="ARBA" id="ARBA00012513"/>
    </source>
</evidence>
<evidence type="ECO:0000256" key="4">
    <source>
        <dbReference type="ARBA" id="ARBA00022741"/>
    </source>
</evidence>
<comment type="caution">
    <text evidence="10">The sequence shown here is derived from an EMBL/GenBank/DDBJ whole genome shotgun (WGS) entry which is preliminary data.</text>
</comment>
<evidence type="ECO:0000256" key="8">
    <source>
        <dbReference type="SAM" id="MobiDB-lite"/>
    </source>
</evidence>
<feature type="compositionally biased region" description="Low complexity" evidence="8">
    <location>
        <begin position="351"/>
        <end position="362"/>
    </location>
</feature>
<feature type="compositionally biased region" description="Low complexity" evidence="8">
    <location>
        <begin position="420"/>
        <end position="431"/>
    </location>
</feature>
<dbReference type="EC" id="2.7.11.1" evidence="1"/>
<evidence type="ECO:0000256" key="3">
    <source>
        <dbReference type="ARBA" id="ARBA00022679"/>
    </source>
</evidence>
<dbReference type="InterPro" id="IPR000719">
    <property type="entry name" value="Prot_kinase_dom"/>
</dbReference>